<evidence type="ECO:0000256" key="15">
    <source>
        <dbReference type="SAM" id="MobiDB-lite"/>
    </source>
</evidence>
<dbReference type="Pfam" id="PF02260">
    <property type="entry name" value="FATC"/>
    <property type="match status" value="1"/>
</dbReference>
<evidence type="ECO:0000313" key="19">
    <source>
        <dbReference type="EMBL" id="RDB20837.1"/>
    </source>
</evidence>
<dbReference type="InterPro" id="IPR011009">
    <property type="entry name" value="Kinase-like_dom_sf"/>
</dbReference>
<comment type="caution">
    <text evidence="19">The sequence shown here is derived from an EMBL/GenBank/DDBJ whole genome shotgun (WGS) entry which is preliminary data.</text>
</comment>
<keyword evidence="10 14" id="KW-0067">ATP-binding</keyword>
<evidence type="ECO:0000256" key="6">
    <source>
        <dbReference type="ARBA" id="ARBA00022679"/>
    </source>
</evidence>
<dbReference type="GO" id="GO:0106310">
    <property type="term" value="F:protein serine kinase activity"/>
    <property type="evidence" value="ECO:0007669"/>
    <property type="project" value="RHEA"/>
</dbReference>
<dbReference type="InterPro" id="IPR036940">
    <property type="entry name" value="PI3/4_kinase_cat_sf"/>
</dbReference>
<dbReference type="OrthoDB" id="381190at2759"/>
<dbReference type="GO" id="GO:0000781">
    <property type="term" value="C:chromosome, telomeric region"/>
    <property type="evidence" value="ECO:0007669"/>
    <property type="project" value="UniProtKB-SubCell"/>
</dbReference>
<sequence>MSNLKAVLEKLRSEKAKDRQEGLSSIRSVFSQDRVIANFHIDSEGVSNPRAWLIVFQALFQAVLNEIRAITKKATTKSAGSTAMAQKRLADAASVVRWLTEKTAHFMNKRVTKALLDHILQITVHQSELFNLVALDYAKALRCLVSFTPHLEHMEDETWIRVVEIGFNNVLGDPMKATFDDDAAVSTLEADDSDLFMEDAPDSDDFDETDALPSGSRKRSRRETSVAPGPSVSAQRRNIRNARRTSVTLEQLEFMSIISILLRSSSSPILSTHYQYLPSSILLRLQRFLDLYTSDTSLLYDYIVALSSTLSHLALNKTRDVQKFAYTSWDGLVGLWGTKNKRIKEGLVAVLRVLFPFVTIENVAFRENGTSFDCVDGISRLSHLLDGEADLRGGMDGLTLDSLRLELCDRQAHQHSQTQGKNAFIASTFRWGWNFGSTQALAWAILELQADCIGKLFQLSEAVHLPSTPNTRHEGKRVRLNSPVTSLLTSIQRQPATNVRAYRLQILLFFIERHWVLLHNTLKQDVVRLLLQFVSLDDTTVQSWVFLCLAAVVYAESSGLSSNMDTPTPSLGLLAHDGTIWDTIWTNAIRRANVPTVCRAACHAAYTILLHAHSPQIGLACISLPPQRILLEIETLAKDLDVQGPPVPYDSVCNFLSYCLRVSGQDMRLYRMQLEEKVLSWLVDCWKVVGMKRKTLSSHMVQDLMLLLESICGLTKRTDLVSRIPLPECQIVETLTEEARTVVIRDFLLAAHLPNFRPPRQIQRNESGSLDVETEPHLSQPRGRERRISTFLLKSLEHLLSEWDEDGGHPTAETARRTLDMAITALSFESALVLNGTEPNRRLIQCACKLIAIVTALLTDLRWTLAEKAMIVLGLDPLTFTDSESEEGLWETMSSPNIGSGIKAHILKRLGDSGVKRDAALHATRMNFLRIVWQDADVQSAFGEVSRTLRSILRVSLGYESNSSTGTRTMDDKDGFGPIRTAATQQRTDMHDSSEDNHSNHFILDVCIAFLTVGPTLQSASGEPTRDKDLMELVLDCSEPRPDMFLLTFPIVLRNIRQRTLNCSVKSLDDALNELSRLLQLYAYARSEQLQSLATQFLTSTVDIWASPGVAIGEALDKVKQICKWLSGALRKKKIRAWAVRDLIARFLDRYLLLDPTEAAWSIVDEQESNEVQEKPSVLLPMMGADEDMRVRFRVAVINARLFTFARRVRRPPPDMYNSIKQSYTVDLDNYEHMLTRMLSLGNIMVVSSAVRRGPYWHLLETCIHSPIYSRHIESILNGVAQRLGLEKLSALFESYASQLAYSIRQSESDFLRFPPHLLGYRDRKECAQATFHAFTPTNVWNGGRKLFESHCRVISKPVEDGLRECFGDILGYQIVAWIDEHHTDTDALRPYLESMTIQGYDFQECLAQNIDGIVASILRTLGDQDFSDDGPIAKALYDVDQTGSTVKTFQALTRYRRMDDFETHQPNLPAFPTETVLQALNWLRSQAPAVDAKATTYHVLHQLFSDIDQSPLVNEQIRLFNAMSVWIAIHHHDFDEVTLLYTLIHGATILLGQSDLARTSQSLLDWSFGCYRRVKLKHPRLPDILVRIACFAHDYSLSTSDAGIATMGNEILQWTDAQALKISKVSTLASQVLRALPAWPHQPSPQLAELYDSITSESLSTVLGDPRIASSKFRLVRRLRDRAISKDYDEENFAKSDFWRLKECIPPVEQLQDTDVDAFAGLLYLTKSRLDSFRSESLNPTSILNRHRRGLPKSQTGAAGSVDIAREPITLTLLAMLQGDSGFQSNVAYQTLRLVKSVSVNDIVGISVAPSEHQTELQYLEAYRRAPRNPCSRDVAELLSNESFMNLTRNFSQWVAEVTKLLSDVLSAHDAFYAQMIPILQSNTAFAEQVLPILVHTLLRAEKASPESKTPHRTILSTYFSAILSSGYASVPCLRSLIETVLHLRHFPFGKSFNPSPQDALSYNKWLEVDFILLAHGAITCSAFTTALLFLELAAEVQAENASSEDILYEIYRHIDEPDGFYGINDKDLHQNLMKRFHHEKQWEKAFRFHGAALEADGSHGGHVEGLVKSFHYFGFDHLANETLQDNSFHGANTRTSPSTRYRLAWRTETWDLPDCDEQSTGASLYLALRAIHRERDERKVDGVLRRGLSREMMRLRALGSENFTEIREVVQDLMCLHEVVKWRSDFIQVCLTSKHFSGQHWDELAEVDFDFDFLNLENIMATRISLIRSARQKEERQQIGDLVTPFAQGLKDIEKRCLIRLSEAARAANQVQIALNSVVRAQRLETIPSLSVFEEFASVLWSQKEEKVAVEFLDRLRLDDWQVHIGDTVSDTQKALLLARLGAWSSAACLKKPTDIQEDYFKAATDILVETDESNHPSSLATQATVYHECAIFAERQYHAIIKSPDAIRWKVYVDRKRQEIQTRSQQLLELKPGTSAHESLRNNQAMAQKILQQDSELFRVHNVACDTFLKESIGMYSRCLQASDAFDGDAAIRLCSLWFANFDDEGTSLQEEVQRALERVPSRKFIFLAHQLSARISKCLSGPTPKNQQCLQSLVLRMCYEHPFHSLYQVYCLQPDSGVAASSQRRHSSRISPPSTQSERSAAAGDIFDQLRADPRSGGRVRDIERLATVCMEWAKYPIKPAKGQTLPKGDLPVPKDASIGRISGLRVPVLTHHTPLDATMRYDDCPWIDHYESTFTTAGGNNLPKIINCYGTDGVKYKQLFKGEGNDDLRQDAVMEQVFDLVNGILHRDRETHRRLLSVRDYKVIPLDSLSGVLEFVGNTLPLQRWLANAHARYHPDDIPFRTASAVIQKAQKEKKSVEEMVVIFEGLKKKFRPVMRHFFTERHKTPIAWFAMRLNYTRSVATTSIVGHLLGLGDRHTSNILLDNVTGQVVHIDLGIAFDQGKLLPIPELVPFRMTRDIVDGMGMSGTSGVFQRCAEETLRVLREGSEVIMTVLEVFKHDPLHSWTASDVKIQRVQQGVSAAKTTINRFGTGIDLDLNSGTAEEAADRALSSVARKLDKSLSVQYTVNQLVREATDTRNLAQIFSGWSAIC</sequence>
<dbReference type="InParanoid" id="A0A369JJU1"/>
<dbReference type="CDD" id="cd05171">
    <property type="entry name" value="PIKKc_ATM"/>
    <property type="match status" value="1"/>
</dbReference>
<comment type="similarity">
    <text evidence="2 14">Belongs to the PI3/PI4-kinase family. ATM subfamily.</text>
</comment>
<feature type="compositionally biased region" description="Acidic residues" evidence="15">
    <location>
        <begin position="199"/>
        <end position="210"/>
    </location>
</feature>
<evidence type="ECO:0000313" key="20">
    <source>
        <dbReference type="Proteomes" id="UP000076154"/>
    </source>
</evidence>
<feature type="region of interest" description="Disordered" evidence="15">
    <location>
        <begin position="759"/>
        <end position="783"/>
    </location>
</feature>
<feature type="domain" description="FAT" evidence="17">
    <location>
        <begin position="1974"/>
        <end position="2579"/>
    </location>
</feature>
<evidence type="ECO:0000256" key="4">
    <source>
        <dbReference type="ARBA" id="ARBA00014619"/>
    </source>
</evidence>
<evidence type="ECO:0000256" key="3">
    <source>
        <dbReference type="ARBA" id="ARBA00012513"/>
    </source>
</evidence>
<dbReference type="GO" id="GO:0005524">
    <property type="term" value="F:ATP binding"/>
    <property type="evidence" value="ECO:0007669"/>
    <property type="project" value="UniProtKB-KW"/>
</dbReference>
<gene>
    <name evidence="19" type="primary">TEL1</name>
    <name evidence="19" type="ORF">Hypma_012037</name>
</gene>
<feature type="compositionally biased region" description="Polar residues" evidence="15">
    <location>
        <begin position="2593"/>
        <end position="2603"/>
    </location>
</feature>
<keyword evidence="9 14" id="KW-0418">Kinase</keyword>
<keyword evidence="8 14" id="KW-0227">DNA damage</keyword>
<dbReference type="Pfam" id="PF00454">
    <property type="entry name" value="PI3_PI4_kinase"/>
    <property type="match status" value="1"/>
</dbReference>
<feature type="region of interest" description="Disordered" evidence="15">
    <location>
        <begin position="2586"/>
        <end position="2612"/>
    </location>
</feature>
<dbReference type="PANTHER" id="PTHR37079:SF4">
    <property type="entry name" value="SERINE_THREONINE-PROTEIN KINASE ATM"/>
    <property type="match status" value="1"/>
</dbReference>
<dbReference type="STRING" id="39966.A0A369JJU1"/>
<dbReference type="InterPro" id="IPR044107">
    <property type="entry name" value="PIKKc_ATM"/>
</dbReference>
<dbReference type="SMART" id="SM00146">
    <property type="entry name" value="PI3Kc"/>
    <property type="match status" value="1"/>
</dbReference>
<keyword evidence="14" id="KW-0779">Telomere</keyword>
<dbReference type="Gene3D" id="1.10.1070.11">
    <property type="entry name" value="Phosphatidylinositol 3-/4-kinase, catalytic domain"/>
    <property type="match status" value="1"/>
</dbReference>
<comment type="catalytic activity">
    <reaction evidence="12 14">
        <text>L-threonyl-[protein] + ATP = O-phospho-L-threonyl-[protein] + ADP + H(+)</text>
        <dbReference type="Rhea" id="RHEA:46608"/>
        <dbReference type="Rhea" id="RHEA-COMP:11060"/>
        <dbReference type="Rhea" id="RHEA-COMP:11605"/>
        <dbReference type="ChEBI" id="CHEBI:15378"/>
        <dbReference type="ChEBI" id="CHEBI:30013"/>
        <dbReference type="ChEBI" id="CHEBI:30616"/>
        <dbReference type="ChEBI" id="CHEBI:61977"/>
        <dbReference type="ChEBI" id="CHEBI:456216"/>
        <dbReference type="EC" id="2.7.11.1"/>
    </reaction>
</comment>
<evidence type="ECO:0000256" key="9">
    <source>
        <dbReference type="ARBA" id="ARBA00022777"/>
    </source>
</evidence>
<evidence type="ECO:0000259" key="17">
    <source>
        <dbReference type="PROSITE" id="PS51189"/>
    </source>
</evidence>
<organism evidence="19 20">
    <name type="scientific">Hypsizygus marmoreus</name>
    <name type="common">White beech mushroom</name>
    <name type="synonym">Agaricus marmoreus</name>
    <dbReference type="NCBI Taxonomy" id="39966"/>
    <lineage>
        <taxon>Eukaryota</taxon>
        <taxon>Fungi</taxon>
        <taxon>Dikarya</taxon>
        <taxon>Basidiomycota</taxon>
        <taxon>Agaricomycotina</taxon>
        <taxon>Agaricomycetes</taxon>
        <taxon>Agaricomycetidae</taxon>
        <taxon>Agaricales</taxon>
        <taxon>Tricholomatineae</taxon>
        <taxon>Lyophyllaceae</taxon>
        <taxon>Hypsizygus</taxon>
    </lineage>
</organism>
<evidence type="ECO:0000256" key="12">
    <source>
        <dbReference type="ARBA" id="ARBA00047899"/>
    </source>
</evidence>
<keyword evidence="5 14" id="KW-0723">Serine/threonine-protein kinase</keyword>
<keyword evidence="20" id="KW-1185">Reference proteome</keyword>
<dbReference type="EC" id="2.7.11.1" evidence="3 14"/>
<dbReference type="PROSITE" id="PS51190">
    <property type="entry name" value="FATC"/>
    <property type="match status" value="1"/>
</dbReference>
<dbReference type="InterPro" id="IPR003152">
    <property type="entry name" value="FATC_dom"/>
</dbReference>
<evidence type="ECO:0000256" key="1">
    <source>
        <dbReference type="ARBA" id="ARBA00004123"/>
    </source>
</evidence>
<dbReference type="PANTHER" id="PTHR37079">
    <property type="entry name" value="SERINE/THREONINE-PROTEIN KINASE ATM"/>
    <property type="match status" value="1"/>
</dbReference>
<comment type="function">
    <text evidence="14">Serine/threonine protein kinase which activates checkpoint signaling upon genotoxic stresses such as ionizing radiation (IR), ultraviolet light (UV), or DNA replication stalling, thereby acting as a DNA damage sensor. Recognizes the substrate consensus sequence [ST]-Q. Phosphorylates histone H2A to form H2AS128ph (gamma-H2A) at sites of DNA damage, involved in the regulation of DNA damage response mechanism. Required for the control of telomere length and genome stability.</text>
</comment>
<dbReference type="InterPro" id="IPR000403">
    <property type="entry name" value="PI3/4_kinase_cat_dom"/>
</dbReference>
<dbReference type="PROSITE" id="PS50290">
    <property type="entry name" value="PI3_4_KINASE_3"/>
    <property type="match status" value="1"/>
</dbReference>
<evidence type="ECO:0000256" key="13">
    <source>
        <dbReference type="ARBA" id="ARBA00048679"/>
    </source>
</evidence>
<dbReference type="Pfam" id="PF11640">
    <property type="entry name" value="TAN"/>
    <property type="match status" value="1"/>
</dbReference>
<evidence type="ECO:0000256" key="8">
    <source>
        <dbReference type="ARBA" id="ARBA00022763"/>
    </source>
</evidence>
<evidence type="ECO:0000256" key="14">
    <source>
        <dbReference type="RuleBase" id="RU365027"/>
    </source>
</evidence>
<evidence type="ECO:0000256" key="5">
    <source>
        <dbReference type="ARBA" id="ARBA00022527"/>
    </source>
</evidence>
<evidence type="ECO:0000256" key="10">
    <source>
        <dbReference type="ARBA" id="ARBA00022840"/>
    </source>
</evidence>
<dbReference type="Proteomes" id="UP000076154">
    <property type="component" value="Unassembled WGS sequence"/>
</dbReference>
<dbReference type="InterPro" id="IPR014009">
    <property type="entry name" value="PIK_FAT"/>
</dbReference>
<accession>A0A369JJU1</accession>
<feature type="domain" description="FATC" evidence="18">
    <location>
        <begin position="3023"/>
        <end position="3055"/>
    </location>
</feature>
<evidence type="ECO:0000256" key="11">
    <source>
        <dbReference type="ARBA" id="ARBA00023242"/>
    </source>
</evidence>
<keyword evidence="7 14" id="KW-0547">Nucleotide-binding</keyword>
<dbReference type="PROSITE" id="PS00916">
    <property type="entry name" value="PI3_4_KINASE_2"/>
    <property type="match status" value="1"/>
</dbReference>
<feature type="region of interest" description="Disordered" evidence="15">
    <location>
        <begin position="199"/>
        <end position="238"/>
    </location>
</feature>
<evidence type="ECO:0000256" key="2">
    <source>
        <dbReference type="ARBA" id="ARBA00010769"/>
    </source>
</evidence>
<dbReference type="EMBL" id="LUEZ02000056">
    <property type="protein sequence ID" value="RDB20837.1"/>
    <property type="molecule type" value="Genomic_DNA"/>
</dbReference>
<dbReference type="GO" id="GO:0005634">
    <property type="term" value="C:nucleus"/>
    <property type="evidence" value="ECO:0007669"/>
    <property type="project" value="UniProtKB-SubCell"/>
</dbReference>
<evidence type="ECO:0000259" key="18">
    <source>
        <dbReference type="PROSITE" id="PS51190"/>
    </source>
</evidence>
<keyword evidence="14" id="KW-0156">Chromatin regulator</keyword>
<dbReference type="InterPro" id="IPR021668">
    <property type="entry name" value="TAN"/>
</dbReference>
<dbReference type="InterPro" id="IPR018936">
    <property type="entry name" value="PI3/4_kinase_CS"/>
</dbReference>
<dbReference type="Gene3D" id="3.30.1010.10">
    <property type="entry name" value="Phosphatidylinositol 3-kinase Catalytic Subunit, Chain A, domain 4"/>
    <property type="match status" value="1"/>
</dbReference>
<dbReference type="SUPFAM" id="SSF56112">
    <property type="entry name" value="Protein kinase-like (PK-like)"/>
    <property type="match status" value="1"/>
</dbReference>
<keyword evidence="11 14" id="KW-0539">Nucleus</keyword>
<keyword evidence="6 14" id="KW-0808">Transferase</keyword>
<evidence type="ECO:0000256" key="7">
    <source>
        <dbReference type="ARBA" id="ARBA00022741"/>
    </source>
</evidence>
<name>A0A369JJU1_HYPMA</name>
<protein>
    <recommendedName>
        <fullName evidence="4 14">Serine/threonine-protein kinase Tel1</fullName>
        <ecNumber evidence="3 14">2.7.11.1</ecNumber>
    </recommendedName>
</protein>
<dbReference type="FunCoup" id="A0A369JJU1">
    <property type="interactions" value="178"/>
</dbReference>
<dbReference type="GO" id="GO:0006325">
    <property type="term" value="P:chromatin organization"/>
    <property type="evidence" value="ECO:0007669"/>
    <property type="project" value="UniProtKB-KW"/>
</dbReference>
<dbReference type="InterPro" id="IPR038980">
    <property type="entry name" value="ATM_plant"/>
</dbReference>
<dbReference type="GO" id="GO:0035556">
    <property type="term" value="P:intracellular signal transduction"/>
    <property type="evidence" value="ECO:0007669"/>
    <property type="project" value="UniProtKB-ARBA"/>
</dbReference>
<dbReference type="GO" id="GO:0006281">
    <property type="term" value="P:DNA repair"/>
    <property type="evidence" value="ECO:0007669"/>
    <property type="project" value="InterPro"/>
</dbReference>
<feature type="domain" description="PI3K/PI4K catalytic" evidence="16">
    <location>
        <begin position="2695"/>
        <end position="3010"/>
    </location>
</feature>
<reference evidence="19" key="1">
    <citation type="submission" date="2018-04" db="EMBL/GenBank/DDBJ databases">
        <title>Whole genome sequencing of Hypsizygus marmoreus.</title>
        <authorList>
            <person name="Choi I.-G."/>
            <person name="Min B."/>
            <person name="Kim J.-G."/>
            <person name="Kim S."/>
            <person name="Oh Y.-L."/>
            <person name="Kong W.-S."/>
            <person name="Park H."/>
            <person name="Jeong J."/>
            <person name="Song E.-S."/>
        </authorList>
    </citation>
    <scope>NUCLEOTIDE SEQUENCE [LARGE SCALE GENOMIC DNA]</scope>
    <source>
        <strain evidence="19">51987-8</strain>
    </source>
</reference>
<dbReference type="SMART" id="SM01343">
    <property type="entry name" value="FATC"/>
    <property type="match status" value="1"/>
</dbReference>
<comment type="catalytic activity">
    <reaction evidence="13">
        <text>L-seryl-[protein] + ATP = O-phospho-L-seryl-[protein] + ADP + H(+)</text>
        <dbReference type="Rhea" id="RHEA:17989"/>
        <dbReference type="Rhea" id="RHEA-COMP:9863"/>
        <dbReference type="Rhea" id="RHEA-COMP:11604"/>
        <dbReference type="ChEBI" id="CHEBI:15378"/>
        <dbReference type="ChEBI" id="CHEBI:29999"/>
        <dbReference type="ChEBI" id="CHEBI:30616"/>
        <dbReference type="ChEBI" id="CHEBI:83421"/>
        <dbReference type="ChEBI" id="CHEBI:456216"/>
        <dbReference type="EC" id="2.7.11.1"/>
    </reaction>
</comment>
<proteinExistence type="inferred from homology"/>
<dbReference type="SMART" id="SM01342">
    <property type="entry name" value="TAN"/>
    <property type="match status" value="1"/>
</dbReference>
<dbReference type="GO" id="GO:0004674">
    <property type="term" value="F:protein serine/threonine kinase activity"/>
    <property type="evidence" value="ECO:0007669"/>
    <property type="project" value="UniProtKB-KW"/>
</dbReference>
<comment type="subcellular location">
    <subcellularLocation>
        <location evidence="14">Chromosome</location>
        <location evidence="14">Telomere</location>
    </subcellularLocation>
    <subcellularLocation>
        <location evidence="1 14">Nucleus</location>
    </subcellularLocation>
</comment>
<dbReference type="PROSITE" id="PS51189">
    <property type="entry name" value="FAT"/>
    <property type="match status" value="1"/>
</dbReference>
<evidence type="ECO:0000259" key="16">
    <source>
        <dbReference type="PROSITE" id="PS50290"/>
    </source>
</evidence>
<keyword evidence="14" id="KW-0158">Chromosome</keyword>